<dbReference type="EMBL" id="FOIQ01000002">
    <property type="protein sequence ID" value="SEV97061.1"/>
    <property type="molecule type" value="Genomic_DNA"/>
</dbReference>
<feature type="domain" description="Release factor glutamine methyltransferase N-terminal" evidence="7">
    <location>
        <begin position="16"/>
        <end position="72"/>
    </location>
</feature>
<dbReference type="GO" id="GO:0032259">
    <property type="term" value="P:methylation"/>
    <property type="evidence" value="ECO:0007669"/>
    <property type="project" value="UniProtKB-KW"/>
</dbReference>
<keyword evidence="9" id="KW-1185">Reference proteome</keyword>
<evidence type="ECO:0000313" key="9">
    <source>
        <dbReference type="Proteomes" id="UP000199373"/>
    </source>
</evidence>
<evidence type="ECO:0000256" key="2">
    <source>
        <dbReference type="ARBA" id="ARBA00022603"/>
    </source>
</evidence>
<dbReference type="PROSITE" id="PS00092">
    <property type="entry name" value="N6_MTASE"/>
    <property type="match status" value="1"/>
</dbReference>
<evidence type="ECO:0000259" key="7">
    <source>
        <dbReference type="Pfam" id="PF17827"/>
    </source>
</evidence>
<evidence type="ECO:0000256" key="5">
    <source>
        <dbReference type="ARBA" id="ARBA00048391"/>
    </source>
</evidence>
<dbReference type="PANTHER" id="PTHR18895">
    <property type="entry name" value="HEMK METHYLTRANSFERASE"/>
    <property type="match status" value="1"/>
</dbReference>
<dbReference type="InterPro" id="IPR007848">
    <property type="entry name" value="Small_mtfrase_dom"/>
</dbReference>
<dbReference type="Proteomes" id="UP000199373">
    <property type="component" value="Unassembled WGS sequence"/>
</dbReference>
<evidence type="ECO:0000256" key="3">
    <source>
        <dbReference type="ARBA" id="ARBA00022679"/>
    </source>
</evidence>
<dbReference type="InterPro" id="IPR019874">
    <property type="entry name" value="RF_methyltr_PrmC"/>
</dbReference>
<gene>
    <name evidence="8" type="ORF">SAMN04487850_1025</name>
</gene>
<dbReference type="AlphaFoldDB" id="A0A1I0N7F9"/>
<dbReference type="PANTHER" id="PTHR18895:SF74">
    <property type="entry name" value="MTRF1L RELEASE FACTOR GLUTAMINE METHYLTRANSFERASE"/>
    <property type="match status" value="1"/>
</dbReference>
<dbReference type="SUPFAM" id="SSF53335">
    <property type="entry name" value="S-adenosyl-L-methionine-dependent methyltransferases"/>
    <property type="match status" value="1"/>
</dbReference>
<keyword evidence="2 8" id="KW-0489">Methyltransferase</keyword>
<keyword evidence="3 8" id="KW-0808">Transferase</keyword>
<dbReference type="RefSeq" id="WP_091900351.1">
    <property type="nucleotide sequence ID" value="NZ_FOIQ01000002.1"/>
</dbReference>
<evidence type="ECO:0000313" key="8">
    <source>
        <dbReference type="EMBL" id="SEV97061.1"/>
    </source>
</evidence>
<evidence type="ECO:0000256" key="4">
    <source>
        <dbReference type="ARBA" id="ARBA00022691"/>
    </source>
</evidence>
<proteinExistence type="predicted"/>
<dbReference type="Gene3D" id="3.40.50.150">
    <property type="entry name" value="Vaccinia Virus protein VP39"/>
    <property type="match status" value="1"/>
</dbReference>
<dbReference type="GO" id="GO:0003676">
    <property type="term" value="F:nucleic acid binding"/>
    <property type="evidence" value="ECO:0007669"/>
    <property type="project" value="InterPro"/>
</dbReference>
<dbReference type="Pfam" id="PF17827">
    <property type="entry name" value="PrmC_N"/>
    <property type="match status" value="1"/>
</dbReference>
<dbReference type="InterPro" id="IPR004556">
    <property type="entry name" value="HemK-like"/>
</dbReference>
<dbReference type="InterPro" id="IPR050320">
    <property type="entry name" value="N5-glutamine_MTase"/>
</dbReference>
<sequence>MTYETLWHRLTGIYEADEAKAIVRWVLDVRFGLSLTDILCGKVTQLSADDQAELEKIMQRLEKAEPVQYVVGCADFCGRQFHVAPGVLIPRPETAELCRWIIRENSFAVRSVLDIGTGSGCIAVTLALALSAAKVTAWDISDEALRIAAGNAEAQGTNIVFERQDALHFSADDGRQWDIIVSNPPYIKLQERDGMAENVLNYEPETALFGPADDPALFYKRIGDYAIRTLTPGGQLYFELNPLTADEVSDYLKRLGLQKIEIRVDQYGKRRFLKAMKI</sequence>
<dbReference type="InterPro" id="IPR002052">
    <property type="entry name" value="DNA_methylase_N6_adenine_CS"/>
</dbReference>
<evidence type="ECO:0000259" key="6">
    <source>
        <dbReference type="Pfam" id="PF05175"/>
    </source>
</evidence>
<evidence type="ECO:0000256" key="1">
    <source>
        <dbReference type="ARBA" id="ARBA00012771"/>
    </source>
</evidence>
<organism evidence="8 9">
    <name type="scientific">Prevotella aff. ruminicola Tc2-24</name>
    <dbReference type="NCBI Taxonomy" id="81582"/>
    <lineage>
        <taxon>Bacteria</taxon>
        <taxon>Pseudomonadati</taxon>
        <taxon>Bacteroidota</taxon>
        <taxon>Bacteroidia</taxon>
        <taxon>Bacteroidales</taxon>
        <taxon>Prevotellaceae</taxon>
        <taxon>Prevotella</taxon>
    </lineage>
</organism>
<comment type="catalytic activity">
    <reaction evidence="5">
        <text>L-glutaminyl-[peptide chain release factor] + S-adenosyl-L-methionine = N(5)-methyl-L-glutaminyl-[peptide chain release factor] + S-adenosyl-L-homocysteine + H(+)</text>
        <dbReference type="Rhea" id="RHEA:42896"/>
        <dbReference type="Rhea" id="RHEA-COMP:10271"/>
        <dbReference type="Rhea" id="RHEA-COMP:10272"/>
        <dbReference type="ChEBI" id="CHEBI:15378"/>
        <dbReference type="ChEBI" id="CHEBI:30011"/>
        <dbReference type="ChEBI" id="CHEBI:57856"/>
        <dbReference type="ChEBI" id="CHEBI:59789"/>
        <dbReference type="ChEBI" id="CHEBI:61891"/>
        <dbReference type="EC" id="2.1.1.297"/>
    </reaction>
</comment>
<dbReference type="CDD" id="cd02440">
    <property type="entry name" value="AdoMet_MTases"/>
    <property type="match status" value="1"/>
</dbReference>
<dbReference type="InterPro" id="IPR029063">
    <property type="entry name" value="SAM-dependent_MTases_sf"/>
</dbReference>
<reference evidence="8 9" key="1">
    <citation type="submission" date="2016-10" db="EMBL/GenBank/DDBJ databases">
        <authorList>
            <person name="de Groot N.N."/>
        </authorList>
    </citation>
    <scope>NUCLEOTIDE SEQUENCE [LARGE SCALE GENOMIC DNA]</scope>
    <source>
        <strain evidence="8 9">TC2-24</strain>
    </source>
</reference>
<dbReference type="InterPro" id="IPR040758">
    <property type="entry name" value="PrmC_N"/>
</dbReference>
<dbReference type="NCBIfam" id="TIGR03534">
    <property type="entry name" value="RF_mod_PrmC"/>
    <property type="match status" value="1"/>
</dbReference>
<dbReference type="Pfam" id="PF05175">
    <property type="entry name" value="MTS"/>
    <property type="match status" value="1"/>
</dbReference>
<dbReference type="EC" id="2.1.1.297" evidence="1"/>
<protein>
    <recommendedName>
        <fullName evidence="1">peptide chain release factor N(5)-glutamine methyltransferase</fullName>
        <ecNumber evidence="1">2.1.1.297</ecNumber>
    </recommendedName>
</protein>
<keyword evidence="4" id="KW-0949">S-adenosyl-L-methionine</keyword>
<name>A0A1I0N7F9_9BACT</name>
<dbReference type="Gene3D" id="1.10.8.10">
    <property type="entry name" value="DNA helicase RuvA subunit, C-terminal domain"/>
    <property type="match status" value="1"/>
</dbReference>
<feature type="domain" description="Methyltransferase small" evidence="6">
    <location>
        <begin position="109"/>
        <end position="191"/>
    </location>
</feature>
<dbReference type="GO" id="GO:0102559">
    <property type="term" value="F:peptide chain release factor N(5)-glutamine methyltransferase activity"/>
    <property type="evidence" value="ECO:0007669"/>
    <property type="project" value="UniProtKB-EC"/>
</dbReference>
<accession>A0A1I0N7F9</accession>
<dbReference type="NCBIfam" id="TIGR00536">
    <property type="entry name" value="hemK_fam"/>
    <property type="match status" value="1"/>
</dbReference>